<dbReference type="AlphaFoldDB" id="A0A1J4J8F6"/>
<feature type="compositionally biased region" description="Low complexity" evidence="1">
    <location>
        <begin position="123"/>
        <end position="133"/>
    </location>
</feature>
<feature type="compositionally biased region" description="Polar residues" evidence="1">
    <location>
        <begin position="70"/>
        <end position="92"/>
    </location>
</feature>
<feature type="region of interest" description="Disordered" evidence="1">
    <location>
        <begin position="166"/>
        <end position="218"/>
    </location>
</feature>
<evidence type="ECO:0000313" key="3">
    <source>
        <dbReference type="Proteomes" id="UP000179807"/>
    </source>
</evidence>
<sequence length="470" mass="53937">MNSKILIQYKIKMSLFTITFEDEVNSSTSSTDDIVPKRPSKPPGKFCRPIPPKPNSPGVAGRPGFKRQIPRQTSSNPNSTSQKEQVSSQKNNSNEDRKSLNSSNNSVHNRSHGASPERHHPPVHTVVHPPIVVEVKEKPPKLSIEKEESEYEYSSEYYVYEEEEEVKEIQPKKTIDHHRRRPLIRSQIHSPTSPHNSPYNSPHNTHQIPQQNSRHSQATLQENISDTHSHLQHVDAPNNENNRNRENNQKIETIDQKLAQNKENSNTSISQVLVPIEDREMITYRLVRSKSVSIRGSRIHFQLYQGGVPLLHSKIKSRKNRDVVYISEGTEIHFGQQNYAGAVLYANNGSSFSLRSKNEYGDELMTIRYHIEVNGCPRRMTLFFPNKFKDYPEHLHNRKAYMNASGQWVLDMHGKFTMKSIKNCVIIDENDNEYAFVTKVEKETLGIEALEDFSPMMVFALGFSAFICKI</sequence>
<dbReference type="GeneID" id="94847286"/>
<accession>A0A1J4J8F6</accession>
<comment type="caution">
    <text evidence="2">The sequence shown here is derived from an EMBL/GenBank/DDBJ whole genome shotgun (WGS) entry which is preliminary data.</text>
</comment>
<feature type="compositionally biased region" description="Polar residues" evidence="1">
    <location>
        <begin position="187"/>
        <end position="218"/>
    </location>
</feature>
<reference evidence="2" key="1">
    <citation type="submission" date="2016-10" db="EMBL/GenBank/DDBJ databases">
        <authorList>
            <person name="Benchimol M."/>
            <person name="Almeida L.G."/>
            <person name="Vasconcelos A.T."/>
            <person name="Perreira-Neves A."/>
            <person name="Rosa I.A."/>
            <person name="Tasca T."/>
            <person name="Bogo M.R."/>
            <person name="de Souza W."/>
        </authorList>
    </citation>
    <scope>NUCLEOTIDE SEQUENCE [LARGE SCALE GENOMIC DNA]</scope>
    <source>
        <strain evidence="2">K</strain>
    </source>
</reference>
<evidence type="ECO:0000313" key="2">
    <source>
        <dbReference type="EMBL" id="OHS94519.1"/>
    </source>
</evidence>
<keyword evidence="3" id="KW-1185">Reference proteome</keyword>
<dbReference type="InterPro" id="IPR025659">
    <property type="entry name" value="Tubby-like_C"/>
</dbReference>
<organism evidence="2 3">
    <name type="scientific">Tritrichomonas foetus</name>
    <dbReference type="NCBI Taxonomy" id="1144522"/>
    <lineage>
        <taxon>Eukaryota</taxon>
        <taxon>Metamonada</taxon>
        <taxon>Parabasalia</taxon>
        <taxon>Tritrichomonadida</taxon>
        <taxon>Tritrichomonadidae</taxon>
        <taxon>Tritrichomonas</taxon>
    </lineage>
</organism>
<gene>
    <name evidence="2" type="ORF">TRFO_39337</name>
</gene>
<dbReference type="SUPFAM" id="SSF54518">
    <property type="entry name" value="Tubby C-terminal domain-like"/>
    <property type="match status" value="1"/>
</dbReference>
<name>A0A1J4J8F6_9EUKA</name>
<dbReference type="Gene3D" id="3.20.90.10">
    <property type="entry name" value="Tubby Protein, Chain A"/>
    <property type="match status" value="1"/>
</dbReference>
<evidence type="ECO:0008006" key="4">
    <source>
        <dbReference type="Google" id="ProtNLM"/>
    </source>
</evidence>
<evidence type="ECO:0000256" key="1">
    <source>
        <dbReference type="SAM" id="MobiDB-lite"/>
    </source>
</evidence>
<dbReference type="RefSeq" id="XP_068347656.1">
    <property type="nucleotide sequence ID" value="XM_068512582.1"/>
</dbReference>
<dbReference type="EMBL" id="MLAK01001314">
    <property type="protein sequence ID" value="OHS94519.1"/>
    <property type="molecule type" value="Genomic_DNA"/>
</dbReference>
<dbReference type="OrthoDB" id="10663901at2759"/>
<proteinExistence type="predicted"/>
<feature type="region of interest" description="Disordered" evidence="1">
    <location>
        <begin position="24"/>
        <end position="134"/>
    </location>
</feature>
<dbReference type="Proteomes" id="UP000179807">
    <property type="component" value="Unassembled WGS sequence"/>
</dbReference>
<dbReference type="VEuPathDB" id="TrichDB:TRFO_39337"/>
<protein>
    <recommendedName>
        <fullName evidence="4">Tubby C-terminal domain-containing protein</fullName>
    </recommendedName>
</protein>